<dbReference type="RefSeq" id="WP_019922562.1">
    <property type="nucleotide sequence ID" value="NZ_CP140152.1"/>
</dbReference>
<dbReference type="Pfam" id="PF07589">
    <property type="entry name" value="PEP-CTERM"/>
    <property type="match status" value="1"/>
</dbReference>
<dbReference type="Proteomes" id="UP001326110">
    <property type="component" value="Chromosome"/>
</dbReference>
<dbReference type="NCBIfam" id="TIGR02595">
    <property type="entry name" value="PEP_CTERM"/>
    <property type="match status" value="1"/>
</dbReference>
<keyword evidence="1" id="KW-0732">Signal</keyword>
<feature type="chain" id="PRO_5047274668" evidence="1">
    <location>
        <begin position="26"/>
        <end position="326"/>
    </location>
</feature>
<organism evidence="3 4">
    <name type="scientific">Duganella zoogloeoides</name>
    <dbReference type="NCBI Taxonomy" id="75659"/>
    <lineage>
        <taxon>Bacteria</taxon>
        <taxon>Pseudomonadati</taxon>
        <taxon>Pseudomonadota</taxon>
        <taxon>Betaproteobacteria</taxon>
        <taxon>Burkholderiales</taxon>
        <taxon>Oxalobacteraceae</taxon>
        <taxon>Telluria group</taxon>
        <taxon>Duganella</taxon>
    </lineage>
</organism>
<reference evidence="3 4" key="1">
    <citation type="submission" date="2023-11" db="EMBL/GenBank/DDBJ databases">
        <title>MicrobeMod: A computational toolkit for identifying prokaryotic methylation and restriction-modification with nanopore sequencing.</title>
        <authorList>
            <person name="Crits-Christoph A."/>
            <person name="Kang S.C."/>
            <person name="Lee H."/>
            <person name="Ostrov N."/>
        </authorList>
    </citation>
    <scope>NUCLEOTIDE SEQUENCE [LARGE SCALE GENOMIC DNA]</scope>
    <source>
        <strain evidence="3 4">ATCC 25935</strain>
    </source>
</reference>
<name>A0ABZ0Y1Q2_9BURK</name>
<keyword evidence="4" id="KW-1185">Reference proteome</keyword>
<gene>
    <name evidence="3" type="ORF">SR858_06355</name>
</gene>
<sequence length="326" mass="32959">MKTCKTALAAATIAAALAAPLTASAGPVVGFDPTGTGNYSVYADLWTNVTDTGLATGFIPGITVGPGGAAPYLTELRSQMVVGTMSNSNIPAIVTPPGLNQTFEISKVVRFQELVDLQTPTTAHFTLPPSQSAAMDVDPLRAGVQNLAIYFDQITPGAGSSKSVPGNGVGSVACYGTGSTSAGCGTAPGDPDGDGIIILSGHLVFNDASFTATGAVGTGSFDARFVIDYVDANYLDIVTGSIFQDKTTGTTNVPSFFTPTMMWDGSTPTTVPFLKVDSSQTFAALAVPEPATLAIMGLGFAGLALTRRKAGAKGINTADGAGLCPA</sequence>
<dbReference type="GeneID" id="43164239"/>
<evidence type="ECO:0000313" key="4">
    <source>
        <dbReference type="Proteomes" id="UP001326110"/>
    </source>
</evidence>
<dbReference type="EMBL" id="CP140152">
    <property type="protein sequence ID" value="WQH05955.1"/>
    <property type="molecule type" value="Genomic_DNA"/>
</dbReference>
<protein>
    <submittedName>
        <fullName evidence="3">PEP-CTERM sorting domain-containing protein</fullName>
    </submittedName>
</protein>
<evidence type="ECO:0000313" key="3">
    <source>
        <dbReference type="EMBL" id="WQH05955.1"/>
    </source>
</evidence>
<evidence type="ECO:0000259" key="2">
    <source>
        <dbReference type="Pfam" id="PF07589"/>
    </source>
</evidence>
<feature type="domain" description="Ice-binding protein C-terminal" evidence="2">
    <location>
        <begin position="286"/>
        <end position="308"/>
    </location>
</feature>
<dbReference type="InterPro" id="IPR013424">
    <property type="entry name" value="Ice-binding_C"/>
</dbReference>
<proteinExistence type="predicted"/>
<feature type="signal peptide" evidence="1">
    <location>
        <begin position="1"/>
        <end position="25"/>
    </location>
</feature>
<evidence type="ECO:0000256" key="1">
    <source>
        <dbReference type="SAM" id="SignalP"/>
    </source>
</evidence>
<accession>A0ABZ0Y1Q2</accession>